<keyword evidence="2" id="KW-1185">Reference proteome</keyword>
<proteinExistence type="predicted"/>
<evidence type="ECO:0000313" key="2">
    <source>
        <dbReference type="Proteomes" id="UP001239111"/>
    </source>
</evidence>
<name>A0ACC2NVX1_9HYME</name>
<evidence type="ECO:0000313" key="1">
    <source>
        <dbReference type="EMBL" id="KAJ8674741.1"/>
    </source>
</evidence>
<comment type="caution">
    <text evidence="1">The sequence shown here is derived from an EMBL/GenBank/DDBJ whole genome shotgun (WGS) entry which is preliminary data.</text>
</comment>
<gene>
    <name evidence="1" type="ORF">QAD02_010527</name>
</gene>
<dbReference type="EMBL" id="CM056742">
    <property type="protein sequence ID" value="KAJ8674741.1"/>
    <property type="molecule type" value="Genomic_DNA"/>
</dbReference>
<accession>A0ACC2NVX1</accession>
<organism evidence="1 2">
    <name type="scientific">Eretmocerus hayati</name>
    <dbReference type="NCBI Taxonomy" id="131215"/>
    <lineage>
        <taxon>Eukaryota</taxon>
        <taxon>Metazoa</taxon>
        <taxon>Ecdysozoa</taxon>
        <taxon>Arthropoda</taxon>
        <taxon>Hexapoda</taxon>
        <taxon>Insecta</taxon>
        <taxon>Pterygota</taxon>
        <taxon>Neoptera</taxon>
        <taxon>Endopterygota</taxon>
        <taxon>Hymenoptera</taxon>
        <taxon>Apocrita</taxon>
        <taxon>Proctotrupomorpha</taxon>
        <taxon>Chalcidoidea</taxon>
        <taxon>Aphelinidae</taxon>
        <taxon>Aphelininae</taxon>
        <taxon>Eretmocerus</taxon>
    </lineage>
</organism>
<dbReference type="Proteomes" id="UP001239111">
    <property type="component" value="Chromosome 2"/>
</dbReference>
<sequence>MDLFTPAADYTVDHLCESNFLLLLDSSGFSCSLGDRTVVSSREGLRVVLAPGMSERIHLLSVMGYGKDTSEDASNGMEIGNEDTPSATPHRQLFVDPKIGGSRQRHNSSPSQRSSSSLHTKRKKVEPEAVQKSDINETVTNNYDIQDNLTELLNDKQVNSSKIPIQVIQITPRQDVRVCHVFGDGSSQDLDKRGNPGAECGNIQGCCRTTRTKDPKDSAHKGRKINKTTAQEACSLHKGPR</sequence>
<protein>
    <submittedName>
        <fullName evidence="1">Uncharacterized protein</fullName>
    </submittedName>
</protein>
<reference evidence="1" key="1">
    <citation type="submission" date="2023-04" db="EMBL/GenBank/DDBJ databases">
        <title>A chromosome-level genome assembly of the parasitoid wasp Eretmocerus hayati.</title>
        <authorList>
            <person name="Zhong Y."/>
            <person name="Liu S."/>
            <person name="Liu Y."/>
        </authorList>
    </citation>
    <scope>NUCLEOTIDE SEQUENCE</scope>
    <source>
        <strain evidence="1">ZJU_SS_LIU_2023</strain>
    </source>
</reference>